<dbReference type="AlphaFoldDB" id="A0A015KYL2"/>
<dbReference type="OrthoDB" id="2306073at2759"/>
<comment type="caution">
    <text evidence="1">The sequence shown here is derived from an EMBL/GenBank/DDBJ whole genome shotgun (WGS) entry which is preliminary data.</text>
</comment>
<gene>
    <name evidence="1" type="ORF">RirG_067030</name>
</gene>
<dbReference type="HOGENOM" id="CLU_1034951_0_0_1"/>
<accession>A0A015KYL2</accession>
<name>A0A015KYL2_RHIIW</name>
<keyword evidence="2" id="KW-1185">Reference proteome</keyword>
<dbReference type="EMBL" id="JEMT01015123">
    <property type="protein sequence ID" value="EXX72679.1"/>
    <property type="molecule type" value="Genomic_DNA"/>
</dbReference>
<sequence>MSTLKRCHFTNLNNGYKCGCLRCILKSAPDDDGLCKGCGHHQSHHEDDDDILQSLNNLQKFNEALISILNNKYSQYNQYRVPIPVQQNFENWFEPQVTLHSDETMHQNTPVRHTDQQTSHLVVQQHIEPQNQSHNVLNQSPTHIFEQNSVSQSLPVNYISNQILNPMLSGQNFDQSYVNHNIEGSSNNVASFANEKFGLICLVGSLKIPKNCARLEKAGLKKEICFNNDSNGQIKKAIEDKLSPHLENVDWMFYKCKSSKLVPAEDVSVVECRYNDLKRISGSRKKLYIGTKDGPIIMTLTNNFEI</sequence>
<reference evidence="1 2" key="1">
    <citation type="submission" date="2014-02" db="EMBL/GenBank/DDBJ databases">
        <title>Single nucleus genome sequencing reveals high similarity among nuclei of an endomycorrhizal fungus.</title>
        <authorList>
            <person name="Lin K."/>
            <person name="Geurts R."/>
            <person name="Zhang Z."/>
            <person name="Limpens E."/>
            <person name="Saunders D.G."/>
            <person name="Mu D."/>
            <person name="Pang E."/>
            <person name="Cao H."/>
            <person name="Cha H."/>
            <person name="Lin T."/>
            <person name="Zhou Q."/>
            <person name="Shang Y."/>
            <person name="Li Y."/>
            <person name="Ivanov S."/>
            <person name="Sharma T."/>
            <person name="Velzen R.V."/>
            <person name="Ruijter N.D."/>
            <person name="Aanen D.K."/>
            <person name="Win J."/>
            <person name="Kamoun S."/>
            <person name="Bisseling T."/>
            <person name="Huang S."/>
        </authorList>
    </citation>
    <scope>NUCLEOTIDE SEQUENCE [LARGE SCALE GENOMIC DNA]</scope>
    <source>
        <strain evidence="2">DAOM197198w</strain>
    </source>
</reference>
<proteinExistence type="predicted"/>
<protein>
    <submittedName>
        <fullName evidence="1">Uncharacterized protein</fullName>
    </submittedName>
</protein>
<evidence type="ECO:0000313" key="1">
    <source>
        <dbReference type="EMBL" id="EXX72679.1"/>
    </source>
</evidence>
<evidence type="ECO:0000313" key="2">
    <source>
        <dbReference type="Proteomes" id="UP000022910"/>
    </source>
</evidence>
<dbReference type="Proteomes" id="UP000022910">
    <property type="component" value="Unassembled WGS sequence"/>
</dbReference>
<organism evidence="1 2">
    <name type="scientific">Rhizophagus irregularis (strain DAOM 197198w)</name>
    <name type="common">Glomus intraradices</name>
    <dbReference type="NCBI Taxonomy" id="1432141"/>
    <lineage>
        <taxon>Eukaryota</taxon>
        <taxon>Fungi</taxon>
        <taxon>Fungi incertae sedis</taxon>
        <taxon>Mucoromycota</taxon>
        <taxon>Glomeromycotina</taxon>
        <taxon>Glomeromycetes</taxon>
        <taxon>Glomerales</taxon>
        <taxon>Glomeraceae</taxon>
        <taxon>Rhizophagus</taxon>
    </lineage>
</organism>